<proteinExistence type="predicted"/>
<comment type="caution">
    <text evidence="1">The sequence shown here is derived from an EMBL/GenBank/DDBJ whole genome shotgun (WGS) entry which is preliminary data.</text>
</comment>
<dbReference type="InterPro" id="IPR018644">
    <property type="entry name" value="DUF2071"/>
</dbReference>
<organism evidence="1 2">
    <name type="scientific">Actinoplanes subglobosus</name>
    <dbReference type="NCBI Taxonomy" id="1547892"/>
    <lineage>
        <taxon>Bacteria</taxon>
        <taxon>Bacillati</taxon>
        <taxon>Actinomycetota</taxon>
        <taxon>Actinomycetes</taxon>
        <taxon>Micromonosporales</taxon>
        <taxon>Micromonosporaceae</taxon>
        <taxon>Actinoplanes</taxon>
    </lineage>
</organism>
<dbReference type="Pfam" id="PF09844">
    <property type="entry name" value="DUF2071"/>
    <property type="match status" value="1"/>
</dbReference>
<reference evidence="2" key="1">
    <citation type="journal article" date="2019" name="Int. J. Syst. Evol. Microbiol.">
        <title>The Global Catalogue of Microorganisms (GCM) 10K type strain sequencing project: providing services to taxonomists for standard genome sequencing and annotation.</title>
        <authorList>
            <consortium name="The Broad Institute Genomics Platform"/>
            <consortium name="The Broad Institute Genome Sequencing Center for Infectious Disease"/>
            <person name="Wu L."/>
            <person name="Ma J."/>
        </authorList>
    </citation>
    <scope>NUCLEOTIDE SEQUENCE [LARGE SCALE GENOMIC DNA]</scope>
    <source>
        <strain evidence="2">TBRC 5832</strain>
    </source>
</reference>
<dbReference type="EMBL" id="JBHSBL010000024">
    <property type="protein sequence ID" value="MFC4070198.1"/>
    <property type="molecule type" value="Genomic_DNA"/>
</dbReference>
<protein>
    <submittedName>
        <fullName evidence="1">DUF2071 domain-containing protein</fullName>
    </submittedName>
</protein>
<keyword evidence="2" id="KW-1185">Reference proteome</keyword>
<dbReference type="RefSeq" id="WP_378071086.1">
    <property type="nucleotide sequence ID" value="NZ_JBHSBL010000024.1"/>
</dbReference>
<name>A0ABV8J6N4_9ACTN</name>
<evidence type="ECO:0000313" key="1">
    <source>
        <dbReference type="EMBL" id="MFC4070198.1"/>
    </source>
</evidence>
<evidence type="ECO:0000313" key="2">
    <source>
        <dbReference type="Proteomes" id="UP001595867"/>
    </source>
</evidence>
<sequence>MRPPRMVSAIERRLLVNYRTDPEITARLLPAPLRPRIVGGWAVSGICLIRLSGVRPAVVPVPFGLRSENAAHRIAVEWDTPAGVAHGVYIPRRDTGSLLTSWAGGRIFPGRHHRSRFGVHEAGGNLRINFTDPADLVRVEAHVRTAATLTGSHLFQDTARASGFFRCGGAGYSVTPDPGRLDGVDLLTEDWRITPVELVTVRSTFFDDPDRFPPGSAIPDCGLLMRDVTATWVPLPPMTVRPAGDPVATSPR</sequence>
<gene>
    <name evidence="1" type="ORF">ACFO0C_35155</name>
</gene>
<dbReference type="Proteomes" id="UP001595867">
    <property type="component" value="Unassembled WGS sequence"/>
</dbReference>
<accession>A0ABV8J6N4</accession>